<dbReference type="PANTHER" id="PTHR30136:SF39">
    <property type="entry name" value="TRANSCRIPTIONAL REGULATORY PROTEIN"/>
    <property type="match status" value="1"/>
</dbReference>
<dbReference type="Proteomes" id="UP000198844">
    <property type="component" value="Unassembled WGS sequence"/>
</dbReference>
<dbReference type="SUPFAM" id="SSF46785">
    <property type="entry name" value="Winged helix' DNA-binding domain"/>
    <property type="match status" value="1"/>
</dbReference>
<dbReference type="PANTHER" id="PTHR30136">
    <property type="entry name" value="HELIX-TURN-HELIX TRANSCRIPTIONAL REGULATOR, ICLR FAMILY"/>
    <property type="match status" value="1"/>
</dbReference>
<feature type="domain" description="HTH iclR-type" evidence="4">
    <location>
        <begin position="13"/>
        <end position="76"/>
    </location>
</feature>
<sequence length="287" mass="31079">MTNQSNDSRPTGTQAIERAILLLKLLATRGQFGWGLTDLARRSKLDKATVHRIICRLEADRLVRRDPVKHRYFPGPMLVELSLSVMSYPTLLDEARSTIRRLARLSGGVSFCYLRSGDDFVVAGRVDQEVHLGMLNEVGYRRPLLMSAGGVAMLIVMPEAEREIVVEANRRAMTEMGIAQIERFEHMLGRSLNLGYSANLADVAPGIHSFGVAILDCAGAPVASISVAGNPDRFPVASGQRFADLLTLEAIRLGELMPVSPVAPTSLMSVSPATLVQSVIESAAAAV</sequence>
<dbReference type="PROSITE" id="PS51077">
    <property type="entry name" value="HTH_ICLR"/>
    <property type="match status" value="1"/>
</dbReference>
<dbReference type="InterPro" id="IPR014757">
    <property type="entry name" value="Tscrpt_reg_IclR_C"/>
</dbReference>
<evidence type="ECO:0000256" key="3">
    <source>
        <dbReference type="ARBA" id="ARBA00023163"/>
    </source>
</evidence>
<dbReference type="SMART" id="SM00346">
    <property type="entry name" value="HTH_ICLR"/>
    <property type="match status" value="1"/>
</dbReference>
<evidence type="ECO:0000259" key="5">
    <source>
        <dbReference type="PROSITE" id="PS51078"/>
    </source>
</evidence>
<protein>
    <submittedName>
        <fullName evidence="6">Transcriptional regulator, IclR family</fullName>
    </submittedName>
</protein>
<dbReference type="SUPFAM" id="SSF55781">
    <property type="entry name" value="GAF domain-like"/>
    <property type="match status" value="1"/>
</dbReference>
<reference evidence="6 7" key="1">
    <citation type="submission" date="2016-10" db="EMBL/GenBank/DDBJ databases">
        <authorList>
            <person name="de Groot N.N."/>
        </authorList>
    </citation>
    <scope>NUCLEOTIDE SEQUENCE [LARGE SCALE GENOMIC DNA]</scope>
    <source>
        <strain evidence="6 7">LMG 27731</strain>
    </source>
</reference>
<dbReference type="GO" id="GO:0003677">
    <property type="term" value="F:DNA binding"/>
    <property type="evidence" value="ECO:0007669"/>
    <property type="project" value="UniProtKB-KW"/>
</dbReference>
<gene>
    <name evidence="6" type="ORF">SAMN05192563_1009144</name>
</gene>
<dbReference type="Pfam" id="PF01614">
    <property type="entry name" value="IclR_C"/>
    <property type="match status" value="1"/>
</dbReference>
<dbReference type="Gene3D" id="1.10.10.10">
    <property type="entry name" value="Winged helix-like DNA-binding domain superfamily/Winged helix DNA-binding domain"/>
    <property type="match status" value="1"/>
</dbReference>
<dbReference type="InterPro" id="IPR005471">
    <property type="entry name" value="Tscrpt_reg_IclR_N"/>
</dbReference>
<dbReference type="InterPro" id="IPR036388">
    <property type="entry name" value="WH-like_DNA-bd_sf"/>
</dbReference>
<dbReference type="Gene3D" id="3.30.450.40">
    <property type="match status" value="1"/>
</dbReference>
<dbReference type="PROSITE" id="PS51078">
    <property type="entry name" value="ICLR_ED"/>
    <property type="match status" value="1"/>
</dbReference>
<evidence type="ECO:0000256" key="1">
    <source>
        <dbReference type="ARBA" id="ARBA00023015"/>
    </source>
</evidence>
<keyword evidence="3" id="KW-0804">Transcription</keyword>
<feature type="domain" description="IclR-ED" evidence="5">
    <location>
        <begin position="77"/>
        <end position="269"/>
    </location>
</feature>
<dbReference type="AlphaFoldDB" id="A0A1I7DC92"/>
<keyword evidence="2" id="KW-0238">DNA-binding</keyword>
<dbReference type="InterPro" id="IPR036390">
    <property type="entry name" value="WH_DNA-bd_sf"/>
</dbReference>
<evidence type="ECO:0000313" key="7">
    <source>
        <dbReference type="Proteomes" id="UP000198844"/>
    </source>
</evidence>
<evidence type="ECO:0000313" key="6">
    <source>
        <dbReference type="EMBL" id="SFU09267.1"/>
    </source>
</evidence>
<dbReference type="GO" id="GO:0003700">
    <property type="term" value="F:DNA-binding transcription factor activity"/>
    <property type="evidence" value="ECO:0007669"/>
    <property type="project" value="TreeGrafter"/>
</dbReference>
<evidence type="ECO:0000259" key="4">
    <source>
        <dbReference type="PROSITE" id="PS51077"/>
    </source>
</evidence>
<evidence type="ECO:0000256" key="2">
    <source>
        <dbReference type="ARBA" id="ARBA00023125"/>
    </source>
</evidence>
<dbReference type="Pfam" id="PF09339">
    <property type="entry name" value="HTH_IclR"/>
    <property type="match status" value="1"/>
</dbReference>
<accession>A0A1I7DC92</accession>
<name>A0A1I7DC92_9BURK</name>
<keyword evidence="1" id="KW-0805">Transcription regulation</keyword>
<dbReference type="InterPro" id="IPR050707">
    <property type="entry name" value="HTH_MetabolicPath_Reg"/>
</dbReference>
<dbReference type="InterPro" id="IPR029016">
    <property type="entry name" value="GAF-like_dom_sf"/>
</dbReference>
<dbReference type="RefSeq" id="WP_167378408.1">
    <property type="nucleotide sequence ID" value="NZ_FPBH01000009.1"/>
</dbReference>
<organism evidence="6 7">
    <name type="scientific">Paraburkholderia aspalathi</name>
    <dbReference type="NCBI Taxonomy" id="1324617"/>
    <lineage>
        <taxon>Bacteria</taxon>
        <taxon>Pseudomonadati</taxon>
        <taxon>Pseudomonadota</taxon>
        <taxon>Betaproteobacteria</taxon>
        <taxon>Burkholderiales</taxon>
        <taxon>Burkholderiaceae</taxon>
        <taxon>Paraburkholderia</taxon>
    </lineage>
</organism>
<dbReference type="GO" id="GO:0045892">
    <property type="term" value="P:negative regulation of DNA-templated transcription"/>
    <property type="evidence" value="ECO:0007669"/>
    <property type="project" value="TreeGrafter"/>
</dbReference>
<proteinExistence type="predicted"/>
<dbReference type="EMBL" id="FPBH01000009">
    <property type="protein sequence ID" value="SFU09267.1"/>
    <property type="molecule type" value="Genomic_DNA"/>
</dbReference>